<reference evidence="3 4" key="1">
    <citation type="submission" date="2020-08" db="EMBL/GenBank/DDBJ databases">
        <title>Genomic Encyclopedia of Type Strains, Phase IV (KMG-IV): sequencing the most valuable type-strain genomes for metagenomic binning, comparative biology and taxonomic classification.</title>
        <authorList>
            <person name="Goeker M."/>
        </authorList>
    </citation>
    <scope>NUCLEOTIDE SEQUENCE [LARGE SCALE GENOMIC DNA]</scope>
    <source>
        <strain evidence="3 4">DSM 29007</strain>
    </source>
</reference>
<sequence>MSRRSLAAAAGVLLLAAPLASCGRDARAQESAPDAPLPVAAVTGIPTVAGAELVSGFWTGGGESVELFGNGTVLLYRWPARVMGRYQFVTPDRMLIEFPYTGSVPGDYSVSSDGNTLRLCETDRPARCLTLRRAERTAEGTVVRASGTPSRLAPPPEFEGPRPPPAPRDGQGELRLAPQPSRPPAEARSAEVGPLLKQARTLQEVYRLENGRYAATWDELRTAGWEPVPLRWFHPPVIRRATGDQLCIDVQPRDPDLWPVHIMGGGDGQPGRGTCAQQR</sequence>
<evidence type="ECO:0000256" key="2">
    <source>
        <dbReference type="SAM" id="SignalP"/>
    </source>
</evidence>
<evidence type="ECO:0000256" key="1">
    <source>
        <dbReference type="SAM" id="MobiDB-lite"/>
    </source>
</evidence>
<feature type="region of interest" description="Disordered" evidence="1">
    <location>
        <begin position="138"/>
        <end position="193"/>
    </location>
</feature>
<organism evidence="3 4">
    <name type="scientific">Longimicrobium terrae</name>
    <dbReference type="NCBI Taxonomy" id="1639882"/>
    <lineage>
        <taxon>Bacteria</taxon>
        <taxon>Pseudomonadati</taxon>
        <taxon>Gemmatimonadota</taxon>
        <taxon>Longimicrobiia</taxon>
        <taxon>Longimicrobiales</taxon>
        <taxon>Longimicrobiaceae</taxon>
        <taxon>Longimicrobium</taxon>
    </lineage>
</organism>
<evidence type="ECO:0008006" key="5">
    <source>
        <dbReference type="Google" id="ProtNLM"/>
    </source>
</evidence>
<dbReference type="EMBL" id="JACHIA010000003">
    <property type="protein sequence ID" value="MBB6070092.1"/>
    <property type="molecule type" value="Genomic_DNA"/>
</dbReference>
<keyword evidence="4" id="KW-1185">Reference proteome</keyword>
<evidence type="ECO:0000313" key="4">
    <source>
        <dbReference type="Proteomes" id="UP000582837"/>
    </source>
</evidence>
<proteinExistence type="predicted"/>
<comment type="caution">
    <text evidence="3">The sequence shown here is derived from an EMBL/GenBank/DDBJ whole genome shotgun (WGS) entry which is preliminary data.</text>
</comment>
<feature type="signal peptide" evidence="2">
    <location>
        <begin position="1"/>
        <end position="28"/>
    </location>
</feature>
<feature type="chain" id="PRO_5032917193" description="Lipoprotein" evidence="2">
    <location>
        <begin position="29"/>
        <end position="279"/>
    </location>
</feature>
<dbReference type="Proteomes" id="UP000582837">
    <property type="component" value="Unassembled WGS sequence"/>
</dbReference>
<feature type="compositionally biased region" description="Pro residues" evidence="1">
    <location>
        <begin position="152"/>
        <end position="167"/>
    </location>
</feature>
<accession>A0A841GR80</accession>
<keyword evidence="2" id="KW-0732">Signal</keyword>
<name>A0A841GR80_9BACT</name>
<dbReference type="AlphaFoldDB" id="A0A841GR80"/>
<evidence type="ECO:0000313" key="3">
    <source>
        <dbReference type="EMBL" id="MBB6070092.1"/>
    </source>
</evidence>
<gene>
    <name evidence="3" type="ORF">HNQ61_001709</name>
</gene>
<dbReference type="RefSeq" id="WP_170039840.1">
    <property type="nucleotide sequence ID" value="NZ_JABDTL010000002.1"/>
</dbReference>
<protein>
    <recommendedName>
        <fullName evidence="5">Lipoprotein</fullName>
    </recommendedName>
</protein>